<evidence type="ECO:0000313" key="1">
    <source>
        <dbReference type="EMBL" id="RHN39228.1"/>
    </source>
</evidence>
<dbReference type="AlphaFoldDB" id="A0A396GFH5"/>
<comment type="caution">
    <text evidence="1">The sequence shown here is derived from an EMBL/GenBank/DDBJ whole genome shotgun (WGS) entry which is preliminary data.</text>
</comment>
<dbReference type="Proteomes" id="UP000265566">
    <property type="component" value="Chromosome 8"/>
</dbReference>
<reference evidence="1" key="1">
    <citation type="journal article" date="2018" name="Nat. Plants">
        <title>Whole-genome landscape of Medicago truncatula symbiotic genes.</title>
        <authorList>
            <person name="Pecrix Y."/>
            <person name="Gamas P."/>
            <person name="Carrere S."/>
        </authorList>
    </citation>
    <scope>NUCLEOTIDE SEQUENCE</scope>
    <source>
        <tissue evidence="1">Leaves</tissue>
    </source>
</reference>
<sequence length="89" mass="9960">MLLPTIGVGMISAMDDMNLIQQAHRHHLVVKEIGEEIDLEIGPGEDDPSFSEEIVSYLSIDAQDLSHTQQVKRKKMAVKKTERGMGRCL</sequence>
<protein>
    <submittedName>
        <fullName evidence="1">Uncharacterized protein</fullName>
    </submittedName>
</protein>
<accession>A0A396GFH5</accession>
<organism evidence="1">
    <name type="scientific">Medicago truncatula</name>
    <name type="common">Barrel medic</name>
    <name type="synonym">Medicago tribuloides</name>
    <dbReference type="NCBI Taxonomy" id="3880"/>
    <lineage>
        <taxon>Eukaryota</taxon>
        <taxon>Viridiplantae</taxon>
        <taxon>Streptophyta</taxon>
        <taxon>Embryophyta</taxon>
        <taxon>Tracheophyta</taxon>
        <taxon>Spermatophyta</taxon>
        <taxon>Magnoliopsida</taxon>
        <taxon>eudicotyledons</taxon>
        <taxon>Gunneridae</taxon>
        <taxon>Pentapetalae</taxon>
        <taxon>rosids</taxon>
        <taxon>fabids</taxon>
        <taxon>Fabales</taxon>
        <taxon>Fabaceae</taxon>
        <taxon>Papilionoideae</taxon>
        <taxon>50 kb inversion clade</taxon>
        <taxon>NPAAA clade</taxon>
        <taxon>Hologalegina</taxon>
        <taxon>IRL clade</taxon>
        <taxon>Trifolieae</taxon>
        <taxon>Medicago</taxon>
    </lineage>
</organism>
<name>A0A396GFH5_MEDTR</name>
<proteinExistence type="predicted"/>
<gene>
    <name evidence="1" type="ORF">MtrunA17_Chr8g0341571</name>
</gene>
<dbReference type="EMBL" id="PSQE01000008">
    <property type="protein sequence ID" value="RHN39228.1"/>
    <property type="molecule type" value="Genomic_DNA"/>
</dbReference>
<dbReference type="Gramene" id="rna45232">
    <property type="protein sequence ID" value="RHN39228.1"/>
    <property type="gene ID" value="gene45232"/>
</dbReference>